<protein>
    <submittedName>
        <fullName evidence="4">Response regulator</fullName>
    </submittedName>
</protein>
<dbReference type="Pfam" id="PF00072">
    <property type="entry name" value="Response_reg"/>
    <property type="match status" value="1"/>
</dbReference>
<dbReference type="InterPro" id="IPR001789">
    <property type="entry name" value="Sig_transdc_resp-reg_receiver"/>
</dbReference>
<dbReference type="InterPro" id="IPR050595">
    <property type="entry name" value="Bact_response_regulator"/>
</dbReference>
<feature type="domain" description="Response regulatory" evidence="3">
    <location>
        <begin position="25"/>
        <end position="141"/>
    </location>
</feature>
<gene>
    <name evidence="4" type="ORF">FAZ69_04245</name>
</gene>
<evidence type="ECO:0000256" key="2">
    <source>
        <dbReference type="PROSITE-ProRule" id="PRU00169"/>
    </source>
</evidence>
<dbReference type="PANTHER" id="PTHR44591:SF3">
    <property type="entry name" value="RESPONSE REGULATORY DOMAIN-CONTAINING PROTEIN"/>
    <property type="match status" value="1"/>
</dbReference>
<dbReference type="PROSITE" id="PS50110">
    <property type="entry name" value="RESPONSE_REGULATORY"/>
    <property type="match status" value="1"/>
</dbReference>
<reference evidence="4 5" key="1">
    <citation type="submission" date="2019-04" db="EMBL/GenBank/DDBJ databases">
        <title>Trinickia sp. 7GSK02, isolated from subtropical forest soil.</title>
        <authorList>
            <person name="Gao Z.-H."/>
            <person name="Qiu L.-H."/>
        </authorList>
    </citation>
    <scope>NUCLEOTIDE SEQUENCE [LARGE SCALE GENOMIC DNA]</scope>
    <source>
        <strain evidence="4 5">7GSK02</strain>
    </source>
</reference>
<keyword evidence="5" id="KW-1185">Reference proteome</keyword>
<dbReference type="EMBL" id="SWJE01000002">
    <property type="protein sequence ID" value="TKC91661.1"/>
    <property type="molecule type" value="Genomic_DNA"/>
</dbReference>
<organism evidence="4 5">
    <name type="scientific">Trinickia terrae</name>
    <dbReference type="NCBI Taxonomy" id="2571161"/>
    <lineage>
        <taxon>Bacteria</taxon>
        <taxon>Pseudomonadati</taxon>
        <taxon>Pseudomonadota</taxon>
        <taxon>Betaproteobacteria</taxon>
        <taxon>Burkholderiales</taxon>
        <taxon>Burkholderiaceae</taxon>
        <taxon>Trinickia</taxon>
    </lineage>
</organism>
<comment type="caution">
    <text evidence="4">The sequence shown here is derived from an EMBL/GenBank/DDBJ whole genome shotgun (WGS) entry which is preliminary data.</text>
</comment>
<evidence type="ECO:0000256" key="1">
    <source>
        <dbReference type="ARBA" id="ARBA00022553"/>
    </source>
</evidence>
<dbReference type="PANTHER" id="PTHR44591">
    <property type="entry name" value="STRESS RESPONSE REGULATOR PROTEIN 1"/>
    <property type="match status" value="1"/>
</dbReference>
<dbReference type="OrthoDB" id="9131147at2"/>
<sequence length="141" mass="15230">MKSLLRAIRWTARTVQHAPPRACHRLLVVDDYRPGAEALTAALSLAGYDAQCVLDGSAVLQTVAARMPDIVILDVNMPGMDGYAVARLLRQDVTTQHLVIVAFTAQDESTVRTNGVAAGFDAYCQKGAAPEPLLRLLEEIT</sequence>
<dbReference type="RefSeq" id="WP_136892697.1">
    <property type="nucleotide sequence ID" value="NZ_SWJE01000002.1"/>
</dbReference>
<dbReference type="InterPro" id="IPR011006">
    <property type="entry name" value="CheY-like_superfamily"/>
</dbReference>
<evidence type="ECO:0000313" key="4">
    <source>
        <dbReference type="EMBL" id="TKC91661.1"/>
    </source>
</evidence>
<dbReference type="Gene3D" id="3.40.50.2300">
    <property type="match status" value="1"/>
</dbReference>
<proteinExistence type="predicted"/>
<dbReference type="SUPFAM" id="SSF52172">
    <property type="entry name" value="CheY-like"/>
    <property type="match status" value="1"/>
</dbReference>
<dbReference type="Proteomes" id="UP000305539">
    <property type="component" value="Unassembled WGS sequence"/>
</dbReference>
<dbReference type="AlphaFoldDB" id="A0A4U1IDF1"/>
<evidence type="ECO:0000259" key="3">
    <source>
        <dbReference type="PROSITE" id="PS50110"/>
    </source>
</evidence>
<accession>A0A4U1IDF1</accession>
<name>A0A4U1IDF1_9BURK</name>
<dbReference type="GO" id="GO:0000160">
    <property type="term" value="P:phosphorelay signal transduction system"/>
    <property type="evidence" value="ECO:0007669"/>
    <property type="project" value="InterPro"/>
</dbReference>
<feature type="modified residue" description="4-aspartylphosphate" evidence="2">
    <location>
        <position position="74"/>
    </location>
</feature>
<keyword evidence="1 2" id="KW-0597">Phosphoprotein</keyword>
<evidence type="ECO:0000313" key="5">
    <source>
        <dbReference type="Proteomes" id="UP000305539"/>
    </source>
</evidence>
<dbReference type="SMART" id="SM00448">
    <property type="entry name" value="REC"/>
    <property type="match status" value="1"/>
</dbReference>